<dbReference type="InterPro" id="IPR008780">
    <property type="entry name" value="Plasmodium_Vir"/>
</dbReference>
<evidence type="ECO:0000313" key="3">
    <source>
        <dbReference type="Proteomes" id="UP000053239"/>
    </source>
</evidence>
<evidence type="ECO:0000256" key="1">
    <source>
        <dbReference type="SAM" id="MobiDB-lite"/>
    </source>
</evidence>
<evidence type="ECO:0008006" key="4">
    <source>
        <dbReference type="Google" id="ProtNLM"/>
    </source>
</evidence>
<accession>A0A0J9U018</accession>
<feature type="compositionally biased region" description="Low complexity" evidence="1">
    <location>
        <begin position="38"/>
        <end position="54"/>
    </location>
</feature>
<gene>
    <name evidence="2" type="ORF">PVNG_06053</name>
</gene>
<protein>
    <recommendedName>
        <fullName evidence="4">VIR protein</fullName>
    </recommendedName>
</protein>
<feature type="region of interest" description="Disordered" evidence="1">
    <location>
        <begin position="1"/>
        <end position="54"/>
    </location>
</feature>
<reference evidence="2 3" key="1">
    <citation type="submission" date="2011-09" db="EMBL/GenBank/DDBJ databases">
        <title>The Genome Sequence of Plasmodium vivax North Korean.</title>
        <authorList>
            <consortium name="The Broad Institute Genome Sequencing Platform"/>
            <consortium name="The Broad Institute Genome Sequencing Center for Infectious Disease"/>
            <person name="Neafsey D."/>
            <person name="Carlton J."/>
            <person name="Barnwell J."/>
            <person name="Collins W."/>
            <person name="Escalante A."/>
            <person name="Mullikin J."/>
            <person name="Saul A."/>
            <person name="Guigo R."/>
            <person name="Camara F."/>
            <person name="Young S.K."/>
            <person name="Zeng Q."/>
            <person name="Gargeya S."/>
            <person name="Fitzgerald M."/>
            <person name="Haas B."/>
            <person name="Abouelleil A."/>
            <person name="Alvarado L."/>
            <person name="Arachchi H.M."/>
            <person name="Berlin A."/>
            <person name="Brown A."/>
            <person name="Chapman S.B."/>
            <person name="Chen Z."/>
            <person name="Dunbar C."/>
            <person name="Freedman E."/>
            <person name="Gearin G."/>
            <person name="Gellesch M."/>
            <person name="Goldberg J."/>
            <person name="Griggs A."/>
            <person name="Gujja S."/>
            <person name="Heiman D."/>
            <person name="Howarth C."/>
            <person name="Larson L."/>
            <person name="Lui A."/>
            <person name="MacDonald P.J.P."/>
            <person name="Montmayeur A."/>
            <person name="Murphy C."/>
            <person name="Neiman D."/>
            <person name="Pearson M."/>
            <person name="Priest M."/>
            <person name="Roberts A."/>
            <person name="Saif S."/>
            <person name="Shea T."/>
            <person name="Shenoy N."/>
            <person name="Sisk P."/>
            <person name="Stolte C."/>
            <person name="Sykes S."/>
            <person name="Wortman J."/>
            <person name="Nusbaum C."/>
            <person name="Birren B."/>
        </authorList>
    </citation>
    <scope>NUCLEOTIDE SEQUENCE [LARGE SCALE GENOMIC DNA]</scope>
    <source>
        <strain evidence="2 3">North Korean</strain>
    </source>
</reference>
<dbReference type="OrthoDB" id="10423052at2759"/>
<organism evidence="2 3">
    <name type="scientific">Plasmodium vivax North Korean</name>
    <dbReference type="NCBI Taxonomy" id="1035514"/>
    <lineage>
        <taxon>Eukaryota</taxon>
        <taxon>Sar</taxon>
        <taxon>Alveolata</taxon>
        <taxon>Apicomplexa</taxon>
        <taxon>Aconoidasida</taxon>
        <taxon>Haemosporida</taxon>
        <taxon>Plasmodiidae</taxon>
        <taxon>Plasmodium</taxon>
        <taxon>Plasmodium (Plasmodium)</taxon>
    </lineage>
</organism>
<proteinExistence type="predicted"/>
<dbReference type="AlphaFoldDB" id="A0A0J9U018"/>
<dbReference type="Pfam" id="PF05795">
    <property type="entry name" value="Plasmodium_Vir"/>
    <property type="match status" value="1"/>
</dbReference>
<dbReference type="Proteomes" id="UP000053239">
    <property type="component" value="Unassembled WGS sequence"/>
</dbReference>
<sequence>MDTQHRLSSHIFPSEREAQATVPGIHDSPLDGGTSVINSNGSSSERNSSTITSKSINGAVSVAGALVPSYLLYNYTPAGNLINKLLGRTTRMNHNPIMEEQLINNFYQPEQFNSERSGYNISYRPV</sequence>
<evidence type="ECO:0000313" key="2">
    <source>
        <dbReference type="EMBL" id="KNA01591.1"/>
    </source>
</evidence>
<name>A0A0J9U018_PLAVI</name>
<dbReference type="EMBL" id="KQ235251">
    <property type="protein sequence ID" value="KNA01591.1"/>
    <property type="molecule type" value="Genomic_DNA"/>
</dbReference>